<proteinExistence type="predicted"/>
<protein>
    <submittedName>
        <fullName evidence="3">Uncharacterized protein</fullName>
    </submittedName>
</protein>
<gene>
    <name evidence="2" type="ORF">M430DRAFT_35590</name>
    <name evidence="3" type="ORF">M430DRAFT_51331</name>
</gene>
<reference evidence="3 4" key="1">
    <citation type="journal article" date="2018" name="New Phytol.">
        <title>Comparative genomics and transcriptomics depict ericoid mycorrhizal fungi as versatile saprotrophs and plant mutualists.</title>
        <authorList>
            <person name="Martino E."/>
            <person name="Morin E."/>
            <person name="Grelet G.A."/>
            <person name="Kuo A."/>
            <person name="Kohler A."/>
            <person name="Daghino S."/>
            <person name="Barry K.W."/>
            <person name="Cichocki N."/>
            <person name="Clum A."/>
            <person name="Dockter R.B."/>
            <person name="Hainaut M."/>
            <person name="Kuo R.C."/>
            <person name="LaButti K."/>
            <person name="Lindahl B.D."/>
            <person name="Lindquist E.A."/>
            <person name="Lipzen A."/>
            <person name="Khouja H.R."/>
            <person name="Magnuson J."/>
            <person name="Murat C."/>
            <person name="Ohm R.A."/>
            <person name="Singer S.W."/>
            <person name="Spatafora J.W."/>
            <person name="Wang M."/>
            <person name="Veneault-Fourrey C."/>
            <person name="Henrissat B."/>
            <person name="Grigoriev I.V."/>
            <person name="Martin F.M."/>
            <person name="Perotto S."/>
        </authorList>
    </citation>
    <scope>NUCLEOTIDE SEQUENCE [LARGE SCALE GENOMIC DNA]</scope>
    <source>
        <strain evidence="3 4">ATCC 22711</strain>
    </source>
</reference>
<dbReference type="AlphaFoldDB" id="A0A2T3B0W4"/>
<dbReference type="InParanoid" id="A0A2T3B0W4"/>
<feature type="region of interest" description="Disordered" evidence="1">
    <location>
        <begin position="1"/>
        <end position="52"/>
    </location>
</feature>
<evidence type="ECO:0000313" key="4">
    <source>
        <dbReference type="Proteomes" id="UP000241818"/>
    </source>
</evidence>
<evidence type="ECO:0000313" key="3">
    <source>
        <dbReference type="EMBL" id="PSS17013.1"/>
    </source>
</evidence>
<accession>A0A2T3B0W4</accession>
<evidence type="ECO:0000313" key="2">
    <source>
        <dbReference type="EMBL" id="PSS17012.1"/>
    </source>
</evidence>
<dbReference type="RefSeq" id="XP_024720520.1">
    <property type="nucleotide sequence ID" value="XM_024866770.1"/>
</dbReference>
<evidence type="ECO:0000256" key="1">
    <source>
        <dbReference type="SAM" id="MobiDB-lite"/>
    </source>
</evidence>
<feature type="compositionally biased region" description="Basic and acidic residues" evidence="1">
    <location>
        <begin position="13"/>
        <end position="22"/>
    </location>
</feature>
<organism evidence="3 4">
    <name type="scientific">Amorphotheca resinae ATCC 22711</name>
    <dbReference type="NCBI Taxonomy" id="857342"/>
    <lineage>
        <taxon>Eukaryota</taxon>
        <taxon>Fungi</taxon>
        <taxon>Dikarya</taxon>
        <taxon>Ascomycota</taxon>
        <taxon>Pezizomycotina</taxon>
        <taxon>Leotiomycetes</taxon>
        <taxon>Helotiales</taxon>
        <taxon>Amorphothecaceae</taxon>
        <taxon>Amorphotheca</taxon>
    </lineage>
</organism>
<feature type="compositionally biased region" description="Basic residues" evidence="1">
    <location>
        <begin position="1"/>
        <end position="12"/>
    </location>
</feature>
<dbReference type="EMBL" id="KZ679012">
    <property type="protein sequence ID" value="PSS17013.1"/>
    <property type="molecule type" value="Genomic_DNA"/>
</dbReference>
<dbReference type="Proteomes" id="UP000241818">
    <property type="component" value="Unassembled WGS sequence"/>
</dbReference>
<dbReference type="GeneID" id="36574851"/>
<dbReference type="EMBL" id="KZ679012">
    <property type="protein sequence ID" value="PSS17012.1"/>
    <property type="molecule type" value="Genomic_DNA"/>
</dbReference>
<sequence>MARRNTTRRYKGERRDKEGKHEEKRKRKEKKTAALSPHLEARDLRAQGHPNQ</sequence>
<keyword evidence="4" id="KW-1185">Reference proteome</keyword>
<name>A0A2T3B0W4_AMORE</name>